<comment type="caution">
    <text evidence="1">The sequence shown here is derived from an EMBL/GenBank/DDBJ whole genome shotgun (WGS) entry which is preliminary data.</text>
</comment>
<sequence>MFTCIAIIQIVAITQQVPPNSFAFKSEVGKMHPSCPRDRLMNTSGQITVRMQQMADSRAPGSERRVSFTGPQSCRWRRHSCPRN</sequence>
<dbReference type="Proteomes" id="UP000790709">
    <property type="component" value="Unassembled WGS sequence"/>
</dbReference>
<organism evidence="1 2">
    <name type="scientific">Leucogyrophana mollusca</name>
    <dbReference type="NCBI Taxonomy" id="85980"/>
    <lineage>
        <taxon>Eukaryota</taxon>
        <taxon>Fungi</taxon>
        <taxon>Dikarya</taxon>
        <taxon>Basidiomycota</taxon>
        <taxon>Agaricomycotina</taxon>
        <taxon>Agaricomycetes</taxon>
        <taxon>Agaricomycetidae</taxon>
        <taxon>Boletales</taxon>
        <taxon>Boletales incertae sedis</taxon>
        <taxon>Leucogyrophana</taxon>
    </lineage>
</organism>
<protein>
    <submittedName>
        <fullName evidence="1">Uncharacterized protein</fullName>
    </submittedName>
</protein>
<evidence type="ECO:0000313" key="1">
    <source>
        <dbReference type="EMBL" id="KAH7923264.1"/>
    </source>
</evidence>
<evidence type="ECO:0000313" key="2">
    <source>
        <dbReference type="Proteomes" id="UP000790709"/>
    </source>
</evidence>
<reference evidence="1" key="1">
    <citation type="journal article" date="2021" name="New Phytol.">
        <title>Evolutionary innovations through gain and loss of genes in the ectomycorrhizal Boletales.</title>
        <authorList>
            <person name="Wu G."/>
            <person name="Miyauchi S."/>
            <person name="Morin E."/>
            <person name="Kuo A."/>
            <person name="Drula E."/>
            <person name="Varga T."/>
            <person name="Kohler A."/>
            <person name="Feng B."/>
            <person name="Cao Y."/>
            <person name="Lipzen A."/>
            <person name="Daum C."/>
            <person name="Hundley H."/>
            <person name="Pangilinan J."/>
            <person name="Johnson J."/>
            <person name="Barry K."/>
            <person name="LaButti K."/>
            <person name="Ng V."/>
            <person name="Ahrendt S."/>
            <person name="Min B."/>
            <person name="Choi I.G."/>
            <person name="Park H."/>
            <person name="Plett J.M."/>
            <person name="Magnuson J."/>
            <person name="Spatafora J.W."/>
            <person name="Nagy L.G."/>
            <person name="Henrissat B."/>
            <person name="Grigoriev I.V."/>
            <person name="Yang Z.L."/>
            <person name="Xu J."/>
            <person name="Martin F.M."/>
        </authorList>
    </citation>
    <scope>NUCLEOTIDE SEQUENCE</scope>
    <source>
        <strain evidence="1">KUC20120723A-06</strain>
    </source>
</reference>
<accession>A0ACB8BCB2</accession>
<keyword evidence="2" id="KW-1185">Reference proteome</keyword>
<proteinExistence type="predicted"/>
<name>A0ACB8BCB2_9AGAM</name>
<gene>
    <name evidence="1" type="ORF">BV22DRAFT_595205</name>
</gene>
<dbReference type="EMBL" id="MU266457">
    <property type="protein sequence ID" value="KAH7923264.1"/>
    <property type="molecule type" value="Genomic_DNA"/>
</dbReference>